<feature type="compositionally biased region" description="Basic and acidic residues" evidence="1">
    <location>
        <begin position="90"/>
        <end position="103"/>
    </location>
</feature>
<evidence type="ECO:0000313" key="2">
    <source>
        <dbReference type="EMBL" id="SGY19548.1"/>
    </source>
</evidence>
<feature type="compositionally biased region" description="Basic and acidic residues" evidence="1">
    <location>
        <begin position="66"/>
        <end position="84"/>
    </location>
</feature>
<gene>
    <name evidence="2" type="primary">BQ5605_C014g07679</name>
    <name evidence="2" type="ORF">BQ5605_C014G07679</name>
</gene>
<proteinExistence type="predicted"/>
<sequence length="445" mass="50327">MVAILPAELLNAILPASLPAATRAGVRPRNAQLCTLAQLDRTWQRFAQAQLEECLGLRGEHFRKLELEHPDRSPSPTAERRRVDSSLGRHAAERARDAGERGRGSPFRSSSSACHMDTDRDDGQAQERGRSLLRRTTSYHKRIPIVLPGGARERASKVKTLVIDKCLDQQRYSVVKRSLAAFDQVEKVYLAGTGEWYALTSLNELPKLTSLHLARVYHALPPSQPFSSLTTLSISFGLPKHVDWALLRARLLPALKTFILHPVDWDFIQEQGATFYPAFEEIAPQLEAVLFAGQDHHLDEPVDWARMMRRLNKVKVLELRLTSGEALKSVEGLWNTEDEGEQVQGELRLGSKMITNGRLRELLFPKEEAAVEQDEVMVPRTRLRGLQKLCLPEVSGGEVWRRTKTSIDFDREDREAAKKWCALYGVELSWTGEEDECALVEEWKA</sequence>
<evidence type="ECO:0000313" key="3">
    <source>
        <dbReference type="Proteomes" id="UP000249464"/>
    </source>
</evidence>
<feature type="compositionally biased region" description="Basic and acidic residues" evidence="1">
    <location>
        <begin position="116"/>
        <end position="127"/>
    </location>
</feature>
<dbReference type="AlphaFoldDB" id="A0A2X0MP06"/>
<dbReference type="Proteomes" id="UP000249464">
    <property type="component" value="Unassembled WGS sequence"/>
</dbReference>
<reference evidence="2 3" key="1">
    <citation type="submission" date="2016-11" db="EMBL/GenBank/DDBJ databases">
        <authorList>
            <person name="Jaros S."/>
            <person name="Januszkiewicz K."/>
            <person name="Wedrychowicz H."/>
        </authorList>
    </citation>
    <scope>NUCLEOTIDE SEQUENCE [LARGE SCALE GENOMIC DNA]</scope>
</reference>
<feature type="region of interest" description="Disordered" evidence="1">
    <location>
        <begin position="66"/>
        <end position="127"/>
    </location>
</feature>
<evidence type="ECO:0000256" key="1">
    <source>
        <dbReference type="SAM" id="MobiDB-lite"/>
    </source>
</evidence>
<protein>
    <submittedName>
        <fullName evidence="2">BQ5605_C014g07679 protein</fullName>
    </submittedName>
</protein>
<accession>A0A2X0MP06</accession>
<name>A0A2X0MP06_9BASI</name>
<dbReference type="EMBL" id="FQNC01000016">
    <property type="protein sequence ID" value="SGY19548.1"/>
    <property type="molecule type" value="Genomic_DNA"/>
</dbReference>
<organism evidence="2 3">
    <name type="scientific">Microbotryum silenes-dioicae</name>
    <dbReference type="NCBI Taxonomy" id="796604"/>
    <lineage>
        <taxon>Eukaryota</taxon>
        <taxon>Fungi</taxon>
        <taxon>Dikarya</taxon>
        <taxon>Basidiomycota</taxon>
        <taxon>Pucciniomycotina</taxon>
        <taxon>Microbotryomycetes</taxon>
        <taxon>Microbotryales</taxon>
        <taxon>Microbotryaceae</taxon>
        <taxon>Microbotryum</taxon>
    </lineage>
</organism>
<keyword evidence="3" id="KW-1185">Reference proteome</keyword>